<dbReference type="STRING" id="36166.T1GIH5"/>
<dbReference type="PANTHER" id="PTHR11946:SF109">
    <property type="entry name" value="VALINE--TRNA LIGASE"/>
    <property type="match status" value="1"/>
</dbReference>
<evidence type="ECO:0000256" key="9">
    <source>
        <dbReference type="SAM" id="MobiDB-lite"/>
    </source>
</evidence>
<keyword evidence="3" id="KW-0436">Ligase</keyword>
<dbReference type="Proteomes" id="UP000015102">
    <property type="component" value="Unassembled WGS sequence"/>
</dbReference>
<keyword evidence="5" id="KW-0067">ATP-binding</keyword>
<evidence type="ECO:0000256" key="4">
    <source>
        <dbReference type="ARBA" id="ARBA00022741"/>
    </source>
</evidence>
<dbReference type="GO" id="GO:0005524">
    <property type="term" value="F:ATP binding"/>
    <property type="evidence" value="ECO:0007669"/>
    <property type="project" value="UniProtKB-KW"/>
</dbReference>
<organism evidence="11 12">
    <name type="scientific">Megaselia scalaris</name>
    <name type="common">Humpbacked fly</name>
    <name type="synonym">Phora scalaris</name>
    <dbReference type="NCBI Taxonomy" id="36166"/>
    <lineage>
        <taxon>Eukaryota</taxon>
        <taxon>Metazoa</taxon>
        <taxon>Ecdysozoa</taxon>
        <taxon>Arthropoda</taxon>
        <taxon>Hexapoda</taxon>
        <taxon>Insecta</taxon>
        <taxon>Pterygota</taxon>
        <taxon>Neoptera</taxon>
        <taxon>Endopterygota</taxon>
        <taxon>Diptera</taxon>
        <taxon>Brachycera</taxon>
        <taxon>Muscomorpha</taxon>
        <taxon>Platypezoidea</taxon>
        <taxon>Phoridae</taxon>
        <taxon>Megaseliini</taxon>
        <taxon>Megaselia</taxon>
    </lineage>
</organism>
<proteinExistence type="inferred from homology"/>
<evidence type="ECO:0000256" key="2">
    <source>
        <dbReference type="ARBA" id="ARBA00013169"/>
    </source>
</evidence>
<evidence type="ECO:0000256" key="7">
    <source>
        <dbReference type="ARBA" id="ARBA00023146"/>
    </source>
</evidence>
<comment type="similarity">
    <text evidence="1">Belongs to the class-I aminoacyl-tRNA synthetase family.</text>
</comment>
<evidence type="ECO:0000256" key="3">
    <source>
        <dbReference type="ARBA" id="ARBA00022598"/>
    </source>
</evidence>
<dbReference type="GO" id="GO:0004832">
    <property type="term" value="F:valine-tRNA ligase activity"/>
    <property type="evidence" value="ECO:0007669"/>
    <property type="project" value="UniProtKB-EC"/>
</dbReference>
<dbReference type="PROSITE" id="PS00178">
    <property type="entry name" value="AA_TRNA_LIGASE_I"/>
    <property type="match status" value="1"/>
</dbReference>
<evidence type="ECO:0000256" key="5">
    <source>
        <dbReference type="ARBA" id="ARBA00022840"/>
    </source>
</evidence>
<dbReference type="Pfam" id="PF00133">
    <property type="entry name" value="tRNA-synt_1"/>
    <property type="match status" value="1"/>
</dbReference>
<name>T1GIH5_MEGSC</name>
<evidence type="ECO:0000313" key="12">
    <source>
        <dbReference type="Proteomes" id="UP000015102"/>
    </source>
</evidence>
<dbReference type="InterPro" id="IPR002300">
    <property type="entry name" value="aa-tRNA-synth_Ia"/>
</dbReference>
<dbReference type="GO" id="GO:0006438">
    <property type="term" value="P:valyl-tRNA aminoacylation"/>
    <property type="evidence" value="ECO:0007669"/>
    <property type="project" value="InterPro"/>
</dbReference>
<dbReference type="InterPro" id="IPR014729">
    <property type="entry name" value="Rossmann-like_a/b/a_fold"/>
</dbReference>
<protein>
    <recommendedName>
        <fullName evidence="2">valine--tRNA ligase</fullName>
        <ecNumber evidence="2">6.1.1.9</ecNumber>
    </recommendedName>
    <alternativeName>
        <fullName evidence="8">Valyl-tRNA synthetase</fullName>
    </alternativeName>
</protein>
<keyword evidence="12" id="KW-1185">Reference proteome</keyword>
<reference evidence="11" key="2">
    <citation type="submission" date="2015-06" db="UniProtKB">
        <authorList>
            <consortium name="EnsemblMetazoa"/>
        </authorList>
    </citation>
    <scope>IDENTIFICATION</scope>
</reference>
<dbReference type="EMBL" id="CAQQ02070396">
    <property type="status" value="NOT_ANNOTATED_CDS"/>
    <property type="molecule type" value="Genomic_DNA"/>
</dbReference>
<dbReference type="GO" id="GO:0005829">
    <property type="term" value="C:cytosol"/>
    <property type="evidence" value="ECO:0007669"/>
    <property type="project" value="TreeGrafter"/>
</dbReference>
<feature type="region of interest" description="Disordered" evidence="9">
    <location>
        <begin position="43"/>
        <end position="66"/>
    </location>
</feature>
<accession>T1GIH5</accession>
<reference evidence="12" key="1">
    <citation type="submission" date="2013-02" db="EMBL/GenBank/DDBJ databases">
        <authorList>
            <person name="Hughes D."/>
        </authorList>
    </citation>
    <scope>NUCLEOTIDE SEQUENCE</scope>
    <source>
        <strain>Durham</strain>
        <strain evidence="12">NC isolate 2 -- Noor lab</strain>
    </source>
</reference>
<evidence type="ECO:0000259" key="10">
    <source>
        <dbReference type="Pfam" id="PF00133"/>
    </source>
</evidence>
<dbReference type="InterPro" id="IPR002303">
    <property type="entry name" value="Valyl-tRNA_ligase"/>
</dbReference>
<dbReference type="PANTHER" id="PTHR11946">
    <property type="entry name" value="VALYL-TRNA SYNTHETASES"/>
    <property type="match status" value="1"/>
</dbReference>
<dbReference type="InterPro" id="IPR001412">
    <property type="entry name" value="aa-tRNA-synth_I_CS"/>
</dbReference>
<dbReference type="AlphaFoldDB" id="T1GIH5"/>
<dbReference type="HOGENOM" id="CLU_2256779_0_0_1"/>
<evidence type="ECO:0000256" key="1">
    <source>
        <dbReference type="ARBA" id="ARBA00005594"/>
    </source>
</evidence>
<dbReference type="SUPFAM" id="SSF52374">
    <property type="entry name" value="Nucleotidylyl transferase"/>
    <property type="match status" value="1"/>
</dbReference>
<feature type="domain" description="Aminoacyl-tRNA synthetase class Ia" evidence="10">
    <location>
        <begin position="66"/>
        <end position="104"/>
    </location>
</feature>
<keyword evidence="4" id="KW-0547">Nucleotide-binding</keyword>
<evidence type="ECO:0000256" key="8">
    <source>
        <dbReference type="ARBA" id="ARBA00029936"/>
    </source>
</evidence>
<evidence type="ECO:0000313" key="11">
    <source>
        <dbReference type="EnsemblMetazoa" id="MESCA003254-PA"/>
    </source>
</evidence>
<dbReference type="Gene3D" id="3.40.50.620">
    <property type="entry name" value="HUPs"/>
    <property type="match status" value="1"/>
</dbReference>
<dbReference type="EC" id="6.1.1.9" evidence="2"/>
<keyword evidence="6" id="KW-0648">Protein biosynthesis</keyword>
<keyword evidence="7" id="KW-0030">Aminoacyl-tRNA synthetase</keyword>
<feature type="compositionally biased region" description="Basic and acidic residues" evidence="9">
    <location>
        <begin position="56"/>
        <end position="66"/>
    </location>
</feature>
<dbReference type="EMBL" id="CAQQ02070397">
    <property type="status" value="NOT_ANNOTATED_CDS"/>
    <property type="molecule type" value="Genomic_DNA"/>
</dbReference>
<evidence type="ECO:0000256" key="6">
    <source>
        <dbReference type="ARBA" id="ARBA00022917"/>
    </source>
</evidence>
<sequence>MLNSKVERPLQEISPRCYKTMKMSLHQQGPRWIKLSQEKEKSAGKISTGYQPSQVEGKKRSWDLKSSKRDAPRFQMILPPPNVTGQLHLGHAFMATIQDTICRW</sequence>
<dbReference type="EMBL" id="CAQQ02070398">
    <property type="status" value="NOT_ANNOTATED_CDS"/>
    <property type="molecule type" value="Genomic_DNA"/>
</dbReference>
<dbReference type="EnsemblMetazoa" id="MESCA003254-RA">
    <property type="protein sequence ID" value="MESCA003254-PA"/>
    <property type="gene ID" value="MESCA003254"/>
</dbReference>